<evidence type="ECO:0000313" key="2">
    <source>
        <dbReference type="Proteomes" id="UP000640052"/>
    </source>
</evidence>
<evidence type="ECO:0000313" key="1">
    <source>
        <dbReference type="EMBL" id="GIH28391.1"/>
    </source>
</evidence>
<proteinExistence type="predicted"/>
<accession>A0A919QGH0</accession>
<keyword evidence="2" id="KW-1185">Reference proteome</keyword>
<reference evidence="1" key="1">
    <citation type="submission" date="2021-01" db="EMBL/GenBank/DDBJ databases">
        <title>Whole genome shotgun sequence of Acrocarpospora phusangensis NBRC 108782.</title>
        <authorList>
            <person name="Komaki H."/>
            <person name="Tamura T."/>
        </authorList>
    </citation>
    <scope>NUCLEOTIDE SEQUENCE</scope>
    <source>
        <strain evidence="1">NBRC 108782</strain>
    </source>
</reference>
<organism evidence="1 2">
    <name type="scientific">Acrocarpospora phusangensis</name>
    <dbReference type="NCBI Taxonomy" id="1070424"/>
    <lineage>
        <taxon>Bacteria</taxon>
        <taxon>Bacillati</taxon>
        <taxon>Actinomycetota</taxon>
        <taxon>Actinomycetes</taxon>
        <taxon>Streptosporangiales</taxon>
        <taxon>Streptosporangiaceae</taxon>
        <taxon>Acrocarpospora</taxon>
    </lineage>
</organism>
<comment type="caution">
    <text evidence="1">The sequence shown here is derived from an EMBL/GenBank/DDBJ whole genome shotgun (WGS) entry which is preliminary data.</text>
</comment>
<gene>
    <name evidence="1" type="ORF">Aph01nite_67010</name>
</gene>
<dbReference type="Proteomes" id="UP000640052">
    <property type="component" value="Unassembled WGS sequence"/>
</dbReference>
<sequence length="114" mass="12114">MRVLFIFLKGSGSLVFVGKDPASGRVGTAQSAPSFSTPMAAAASVEAIVTAPANESVTAVVSAMTLERILERPKLMITRALPSRWGVGAQCVNPFESRQRGRRKLSKNDLELPG</sequence>
<dbReference type="AlphaFoldDB" id="A0A919QGH0"/>
<protein>
    <submittedName>
        <fullName evidence="1">Uncharacterized protein</fullName>
    </submittedName>
</protein>
<name>A0A919QGH0_9ACTN</name>
<dbReference type="EMBL" id="BOOA01000079">
    <property type="protein sequence ID" value="GIH28391.1"/>
    <property type="molecule type" value="Genomic_DNA"/>
</dbReference>